<reference evidence="3 4" key="1">
    <citation type="journal article" date="2024" name="IMA Fungus">
        <title>Apiospora arundinis, a panoply of carbohydrate-active enzymes and secondary metabolites.</title>
        <authorList>
            <person name="Sorensen T."/>
            <person name="Petersen C."/>
            <person name="Muurmann A.T."/>
            <person name="Christiansen J.V."/>
            <person name="Brundto M.L."/>
            <person name="Overgaard C.K."/>
            <person name="Boysen A.T."/>
            <person name="Wollenberg R.D."/>
            <person name="Larsen T.O."/>
            <person name="Sorensen J.L."/>
            <person name="Nielsen K.L."/>
            <person name="Sondergaard T.E."/>
        </authorList>
    </citation>
    <scope>NUCLEOTIDE SEQUENCE [LARGE SCALE GENOMIC DNA]</scope>
    <source>
        <strain evidence="3 4">AAU 773</strain>
    </source>
</reference>
<feature type="region of interest" description="Disordered" evidence="1">
    <location>
        <begin position="152"/>
        <end position="182"/>
    </location>
</feature>
<feature type="compositionally biased region" description="Basic and acidic residues" evidence="1">
    <location>
        <begin position="39"/>
        <end position="48"/>
    </location>
</feature>
<evidence type="ECO:0008006" key="5">
    <source>
        <dbReference type="Google" id="ProtNLM"/>
    </source>
</evidence>
<organism evidence="3 4">
    <name type="scientific">Apiospora arundinis</name>
    <dbReference type="NCBI Taxonomy" id="335852"/>
    <lineage>
        <taxon>Eukaryota</taxon>
        <taxon>Fungi</taxon>
        <taxon>Dikarya</taxon>
        <taxon>Ascomycota</taxon>
        <taxon>Pezizomycotina</taxon>
        <taxon>Sordariomycetes</taxon>
        <taxon>Xylariomycetidae</taxon>
        <taxon>Amphisphaeriales</taxon>
        <taxon>Apiosporaceae</taxon>
        <taxon>Apiospora</taxon>
    </lineage>
</organism>
<feature type="region of interest" description="Disordered" evidence="1">
    <location>
        <begin position="1"/>
        <end position="69"/>
    </location>
</feature>
<feature type="compositionally biased region" description="Polar residues" evidence="1">
    <location>
        <begin position="16"/>
        <end position="25"/>
    </location>
</feature>
<feature type="transmembrane region" description="Helical" evidence="2">
    <location>
        <begin position="126"/>
        <end position="148"/>
    </location>
</feature>
<dbReference type="SUPFAM" id="SSF89372">
    <property type="entry name" value="Fucose-specific lectin"/>
    <property type="match status" value="1"/>
</dbReference>
<keyword evidence="2" id="KW-0812">Transmembrane</keyword>
<feature type="compositionally biased region" description="Low complexity" evidence="1">
    <location>
        <begin position="152"/>
        <end position="164"/>
    </location>
</feature>
<keyword evidence="2" id="KW-1133">Transmembrane helix</keyword>
<evidence type="ECO:0000313" key="4">
    <source>
        <dbReference type="Proteomes" id="UP001390339"/>
    </source>
</evidence>
<evidence type="ECO:0000313" key="3">
    <source>
        <dbReference type="EMBL" id="KAK8875281.1"/>
    </source>
</evidence>
<name>A0ABR2JBV7_9PEZI</name>
<comment type="caution">
    <text evidence="3">The sequence shown here is derived from an EMBL/GenBank/DDBJ whole genome shotgun (WGS) entry which is preliminary data.</text>
</comment>
<sequence>MSNGYPHQYEAAQPSAVPTTTTTEFDNYHRYNEQPGLEVDSRADDTAKEALSPGSVGGGGYYHPDERHASPGLQAAAAPAYTAYNKYEGGDAGAVKGPPPPAHDAGAAQYSTAPEAVAKKPSRKRLWIILGAIVAIIVIVASVVGGVLGSRAAKSPNDNASSSAADKDGSNSGNNTVSAPLKNIRPGSRLAVTGWREGSGYHIRLFYQGPDQQLRYSNYSSTDPAWSDRPTLLDQLQYKPGVNTSLAAATSVESTTIQGEYKLIYIDDASTIRLQIFPGNVKATGARGALNDYPQQAAIGSRLGAYWPFILSQDVGGKLRWTRYWGQVKDHPFWESSTDIDINGSPGAGLVVIPAASKYLDAGGFVYRRGDGKVYNYLADRKGNTTGFAWGSGDLANNLNGLTIPQESPLAAFTVARSGSSGNNPQNLVNTYILYVGPKGAINMLWQDDNSGWQGPRTFPEAFDGADVGTDITCLTPASWDATNVRIQSSYDMSRCYFQAGGGRVREVQFDGSNWKNLGYLPID</sequence>
<evidence type="ECO:0000256" key="2">
    <source>
        <dbReference type="SAM" id="Phobius"/>
    </source>
</evidence>
<accession>A0ABR2JBV7</accession>
<keyword evidence="2" id="KW-0472">Membrane</keyword>
<dbReference type="EMBL" id="JAPCWZ010000003">
    <property type="protein sequence ID" value="KAK8875281.1"/>
    <property type="molecule type" value="Genomic_DNA"/>
</dbReference>
<keyword evidence="4" id="KW-1185">Reference proteome</keyword>
<dbReference type="Proteomes" id="UP001390339">
    <property type="component" value="Unassembled WGS sequence"/>
</dbReference>
<evidence type="ECO:0000256" key="1">
    <source>
        <dbReference type="SAM" id="MobiDB-lite"/>
    </source>
</evidence>
<proteinExistence type="predicted"/>
<protein>
    <recommendedName>
        <fullName evidence="5">Fucose-specific lectin</fullName>
    </recommendedName>
</protein>
<gene>
    <name evidence="3" type="ORF">PGQ11_005795</name>
</gene>
<dbReference type="Gene3D" id="2.120.10.70">
    <property type="entry name" value="Fucose-specific lectin"/>
    <property type="match status" value="1"/>
</dbReference>